<organism evidence="2">
    <name type="scientific">Octopus bimaculoides</name>
    <name type="common">California two-spotted octopus</name>
    <dbReference type="NCBI Taxonomy" id="37653"/>
    <lineage>
        <taxon>Eukaryota</taxon>
        <taxon>Metazoa</taxon>
        <taxon>Spiralia</taxon>
        <taxon>Lophotrochozoa</taxon>
        <taxon>Mollusca</taxon>
        <taxon>Cephalopoda</taxon>
        <taxon>Coleoidea</taxon>
        <taxon>Octopodiformes</taxon>
        <taxon>Octopoda</taxon>
        <taxon>Incirrata</taxon>
        <taxon>Octopodidae</taxon>
        <taxon>Octopus</taxon>
    </lineage>
</organism>
<keyword evidence="1" id="KW-1133">Transmembrane helix</keyword>
<feature type="transmembrane region" description="Helical" evidence="1">
    <location>
        <begin position="73"/>
        <end position="91"/>
    </location>
</feature>
<protein>
    <submittedName>
        <fullName evidence="2">Uncharacterized protein</fullName>
    </submittedName>
</protein>
<proteinExistence type="predicted"/>
<keyword evidence="1" id="KW-0812">Transmembrane</keyword>
<dbReference type="EMBL" id="KQ416877">
    <property type="protein sequence ID" value="KOF94773.1"/>
    <property type="molecule type" value="Genomic_DNA"/>
</dbReference>
<feature type="transmembrane region" description="Helical" evidence="1">
    <location>
        <begin position="49"/>
        <end position="67"/>
    </location>
</feature>
<feature type="transmembrane region" description="Helical" evidence="1">
    <location>
        <begin position="20"/>
        <end position="42"/>
    </location>
</feature>
<accession>A0A0L8HZS9</accession>
<reference evidence="2" key="1">
    <citation type="submission" date="2015-07" db="EMBL/GenBank/DDBJ databases">
        <title>MeaNS - Measles Nucleotide Surveillance Program.</title>
        <authorList>
            <person name="Tran T."/>
            <person name="Druce J."/>
        </authorList>
    </citation>
    <scope>NUCLEOTIDE SEQUENCE</scope>
    <source>
        <strain evidence="2">UCB-OBI-ISO-001</strain>
        <tissue evidence="2">Gonad</tissue>
    </source>
</reference>
<gene>
    <name evidence="2" type="ORF">OCBIM_22000731mg</name>
</gene>
<name>A0A0L8HZS9_OCTBM</name>
<sequence>MFCTLIRWTSFRNGLECLSSLAVLFLIGNEYFNVGSFCVILQGQQLQRGGVFSGLVFVILCCHPPYISCCPTQLFYISYFTCCHFFFFIDII</sequence>
<dbReference type="AlphaFoldDB" id="A0A0L8HZS9"/>
<evidence type="ECO:0000313" key="2">
    <source>
        <dbReference type="EMBL" id="KOF94773.1"/>
    </source>
</evidence>
<keyword evidence="1" id="KW-0472">Membrane</keyword>
<evidence type="ECO:0000256" key="1">
    <source>
        <dbReference type="SAM" id="Phobius"/>
    </source>
</evidence>